<keyword evidence="4 16" id="KW-0812">Transmembrane</keyword>
<comment type="subcellular location">
    <subcellularLocation>
        <location evidence="1">Cell membrane</location>
        <topology evidence="1">Multi-pass membrane protein</topology>
    </subcellularLocation>
</comment>
<feature type="transmembrane region" description="Helical" evidence="16">
    <location>
        <begin position="292"/>
        <end position="314"/>
    </location>
</feature>
<dbReference type="PRINTS" id="PR00358">
    <property type="entry name" value="BOMBESINR"/>
</dbReference>
<evidence type="ECO:0000256" key="10">
    <source>
        <dbReference type="ARBA" id="ARBA00023170"/>
    </source>
</evidence>
<keyword evidence="2" id="KW-1003">Cell membrane</keyword>
<dbReference type="Pfam" id="PF00001">
    <property type="entry name" value="7tm_1"/>
    <property type="match status" value="1"/>
</dbReference>
<dbReference type="FunFam" id="1.20.1070.10:FF:000122">
    <property type="entry name" value="Gastrin-releasing peptide receptor"/>
    <property type="match status" value="1"/>
</dbReference>
<dbReference type="GeneID" id="118423564"/>
<reference evidence="19" key="2">
    <citation type="submission" date="2025-08" db="UniProtKB">
        <authorList>
            <consortium name="RefSeq"/>
        </authorList>
    </citation>
    <scope>IDENTIFICATION</scope>
    <source>
        <strain evidence="19">S238N-H82</strain>
        <tissue evidence="19">Testes</tissue>
    </source>
</reference>
<evidence type="ECO:0000256" key="11">
    <source>
        <dbReference type="ARBA" id="ARBA00023180"/>
    </source>
</evidence>
<dbReference type="KEGG" id="bfo:118423564"/>
<keyword evidence="6" id="KW-0297">G-protein coupled receptor</keyword>
<evidence type="ECO:0000256" key="7">
    <source>
        <dbReference type="ARBA" id="ARBA00023136"/>
    </source>
</evidence>
<sequence>MLSNYSANVSDAMSLLLTDSPLVNMTDELVNGTNSSLSEQSEVETEMWRNVVRPPFWSKVLVAVVLSFIALCGILGNGTVIRIVWCNKSMRNIPNIFITSLAMADLLVLVSCVPFTVANYFLPAWVFGDIMCKLMPFIQFTSIGVSIFTLTAMSHDRYRAIVKPMSIQANHALRRTNLVTVLIWVLSMALATPDLVLSYVDEIHRVLSVTDPDGEAMIVNLNYKICRPTPPSYQPLYGQVSTLAHFSVLYCLPLSTIGVFYVMIARNLVQSSRNMPTANKSMIRQLEARKNVAKTVLILVGIFALCWLPVHIVNMWRWFSWANSPIPPPPLDQFAAMVVSQGLMYSNSCVNPLALFLLSKSFRTFFYRYLFCCCRRRADIRRAYEGSTMRTLQFTVIRRANTMSRADTAMTAMTVI</sequence>
<dbReference type="Proteomes" id="UP000001554">
    <property type="component" value="Chromosome 9"/>
</dbReference>
<feature type="transmembrane region" description="Helical" evidence="16">
    <location>
        <begin position="176"/>
        <end position="200"/>
    </location>
</feature>
<dbReference type="PANTHER" id="PTHR45695">
    <property type="entry name" value="LEUCOKININ RECEPTOR-RELATED"/>
    <property type="match status" value="1"/>
</dbReference>
<keyword evidence="18" id="KW-1185">Reference proteome</keyword>
<keyword evidence="7 16" id="KW-0472">Membrane</keyword>
<dbReference type="InterPro" id="IPR000276">
    <property type="entry name" value="GPCR_Rhodpsn"/>
</dbReference>
<keyword evidence="9" id="KW-1015">Disulfide bond</keyword>
<evidence type="ECO:0000313" key="18">
    <source>
        <dbReference type="Proteomes" id="UP000001554"/>
    </source>
</evidence>
<dbReference type="GO" id="GO:0005886">
    <property type="term" value="C:plasma membrane"/>
    <property type="evidence" value="ECO:0000318"/>
    <property type="project" value="GO_Central"/>
</dbReference>
<keyword evidence="8" id="KW-0564">Palmitate</keyword>
<evidence type="ECO:0000256" key="14">
    <source>
        <dbReference type="ARBA" id="ARBA00073996"/>
    </source>
</evidence>
<keyword evidence="5 16" id="KW-1133">Transmembrane helix</keyword>
<dbReference type="GO" id="GO:0008188">
    <property type="term" value="F:neuropeptide receptor activity"/>
    <property type="evidence" value="ECO:0000318"/>
    <property type="project" value="GO_Central"/>
</dbReference>
<evidence type="ECO:0000256" key="1">
    <source>
        <dbReference type="ARBA" id="ARBA00004651"/>
    </source>
</evidence>
<evidence type="ECO:0000256" key="15">
    <source>
        <dbReference type="ARBA" id="ARBA00077781"/>
    </source>
</evidence>
<dbReference type="PANTHER" id="PTHR45695:SF26">
    <property type="entry name" value="NEUROPEPTIDE CCHAMIDE-1 RECEPTOR"/>
    <property type="match status" value="1"/>
</dbReference>
<dbReference type="GO" id="GO:0007186">
    <property type="term" value="P:G protein-coupled receptor signaling pathway"/>
    <property type="evidence" value="ECO:0000318"/>
    <property type="project" value="GO_Central"/>
</dbReference>
<evidence type="ECO:0000256" key="2">
    <source>
        <dbReference type="ARBA" id="ARBA00022475"/>
    </source>
</evidence>
<evidence type="ECO:0000256" key="13">
    <source>
        <dbReference type="ARBA" id="ARBA00023288"/>
    </source>
</evidence>
<protein>
    <recommendedName>
        <fullName evidence="14">Gastrin-releasing peptide receptor</fullName>
    </recommendedName>
    <alternativeName>
        <fullName evidence="15">GRP-preferring bombesin receptor</fullName>
    </alternativeName>
</protein>
<name>A0A9J7LSL0_BRAFL</name>
<organism evidence="18 19">
    <name type="scientific">Branchiostoma floridae</name>
    <name type="common">Florida lancelet</name>
    <name type="synonym">Amphioxus</name>
    <dbReference type="NCBI Taxonomy" id="7739"/>
    <lineage>
        <taxon>Eukaryota</taxon>
        <taxon>Metazoa</taxon>
        <taxon>Chordata</taxon>
        <taxon>Cephalochordata</taxon>
        <taxon>Leptocardii</taxon>
        <taxon>Amphioxiformes</taxon>
        <taxon>Branchiostomatidae</taxon>
        <taxon>Branchiostoma</taxon>
    </lineage>
</organism>
<dbReference type="SUPFAM" id="SSF81321">
    <property type="entry name" value="Family A G protein-coupled receptor-like"/>
    <property type="match status" value="1"/>
</dbReference>
<proteinExistence type="predicted"/>
<feature type="transmembrane region" description="Helical" evidence="16">
    <location>
        <begin position="243"/>
        <end position="264"/>
    </location>
</feature>
<accession>A0A9J7LSL0</accession>
<dbReference type="PRINTS" id="PR00237">
    <property type="entry name" value="GPCRRHODOPSN"/>
</dbReference>
<gene>
    <name evidence="19" type="primary">LOC118423564</name>
</gene>
<feature type="transmembrane region" description="Helical" evidence="16">
    <location>
        <begin position="97"/>
        <end position="122"/>
    </location>
</feature>
<evidence type="ECO:0000256" key="5">
    <source>
        <dbReference type="ARBA" id="ARBA00022989"/>
    </source>
</evidence>
<evidence type="ECO:0000256" key="8">
    <source>
        <dbReference type="ARBA" id="ARBA00023139"/>
    </source>
</evidence>
<keyword evidence="12" id="KW-0807">Transducer</keyword>
<feature type="transmembrane region" description="Helical" evidence="16">
    <location>
        <begin position="334"/>
        <end position="358"/>
    </location>
</feature>
<evidence type="ECO:0000313" key="19">
    <source>
        <dbReference type="RefSeq" id="XP_035687654.1"/>
    </source>
</evidence>
<evidence type="ECO:0000256" key="12">
    <source>
        <dbReference type="ARBA" id="ARBA00023224"/>
    </source>
</evidence>
<evidence type="ECO:0000256" key="9">
    <source>
        <dbReference type="ARBA" id="ARBA00023157"/>
    </source>
</evidence>
<feature type="transmembrane region" description="Helical" evidence="16">
    <location>
        <begin position="60"/>
        <end position="85"/>
    </location>
</feature>
<dbReference type="OMA" id="GWERDFL"/>
<evidence type="ECO:0000256" key="3">
    <source>
        <dbReference type="ARBA" id="ARBA00022553"/>
    </source>
</evidence>
<dbReference type="InterPro" id="IPR017452">
    <property type="entry name" value="GPCR_Rhodpsn_7TM"/>
</dbReference>
<feature type="domain" description="G-protein coupled receptors family 1 profile" evidence="17">
    <location>
        <begin position="76"/>
        <end position="355"/>
    </location>
</feature>
<keyword evidence="13" id="KW-0449">Lipoprotein</keyword>
<feature type="transmembrane region" description="Helical" evidence="16">
    <location>
        <begin position="134"/>
        <end position="155"/>
    </location>
</feature>
<keyword evidence="3" id="KW-0597">Phosphoprotein</keyword>
<reference evidence="18" key="1">
    <citation type="journal article" date="2020" name="Nat. Ecol. Evol.">
        <title>Deeply conserved synteny resolves early events in vertebrate evolution.</title>
        <authorList>
            <person name="Simakov O."/>
            <person name="Marletaz F."/>
            <person name="Yue J.X."/>
            <person name="O'Connell B."/>
            <person name="Jenkins J."/>
            <person name="Brandt A."/>
            <person name="Calef R."/>
            <person name="Tung C.H."/>
            <person name="Huang T.K."/>
            <person name="Schmutz J."/>
            <person name="Satoh N."/>
            <person name="Yu J.K."/>
            <person name="Putnam N.H."/>
            <person name="Green R.E."/>
            <person name="Rokhsar D.S."/>
        </authorList>
    </citation>
    <scope>NUCLEOTIDE SEQUENCE [LARGE SCALE GENOMIC DNA]</scope>
    <source>
        <strain evidence="18">S238N-H82</strain>
    </source>
</reference>
<dbReference type="OrthoDB" id="10049706at2759"/>
<dbReference type="RefSeq" id="XP_035687654.1">
    <property type="nucleotide sequence ID" value="XM_035831761.1"/>
</dbReference>
<dbReference type="Gene3D" id="1.20.1070.10">
    <property type="entry name" value="Rhodopsin 7-helix transmembrane proteins"/>
    <property type="match status" value="1"/>
</dbReference>
<keyword evidence="10" id="KW-0675">Receptor</keyword>
<evidence type="ECO:0000256" key="16">
    <source>
        <dbReference type="SAM" id="Phobius"/>
    </source>
</evidence>
<keyword evidence="11" id="KW-0325">Glycoprotein</keyword>
<dbReference type="AlphaFoldDB" id="A0A9J7LSL0"/>
<evidence type="ECO:0000256" key="4">
    <source>
        <dbReference type="ARBA" id="ARBA00022692"/>
    </source>
</evidence>
<dbReference type="InterPro" id="IPR001556">
    <property type="entry name" value="Bombsn_rcpt-like"/>
</dbReference>
<evidence type="ECO:0000259" key="17">
    <source>
        <dbReference type="PROSITE" id="PS50262"/>
    </source>
</evidence>
<evidence type="ECO:0000256" key="6">
    <source>
        <dbReference type="ARBA" id="ARBA00023040"/>
    </source>
</evidence>
<dbReference type="PROSITE" id="PS50262">
    <property type="entry name" value="G_PROTEIN_RECEP_F1_2"/>
    <property type="match status" value="1"/>
</dbReference>